<accession>A0AAD9DUM1</accession>
<name>A0AAD9DUM1_9TELE</name>
<evidence type="ECO:0000256" key="12">
    <source>
        <dbReference type="ARBA" id="ARBA00023224"/>
    </source>
</evidence>
<evidence type="ECO:0000256" key="7">
    <source>
        <dbReference type="ARBA" id="ARBA00023040"/>
    </source>
</evidence>
<dbReference type="FunFam" id="1.20.1070.10:FF:000026">
    <property type="entry name" value="C-C chemokine receptor type 5"/>
    <property type="match status" value="1"/>
</dbReference>
<feature type="transmembrane region" description="Helical" evidence="15">
    <location>
        <begin position="107"/>
        <end position="126"/>
    </location>
</feature>
<dbReference type="EMBL" id="JAROKS010000016">
    <property type="protein sequence ID" value="KAK1794566.1"/>
    <property type="molecule type" value="Genomic_DNA"/>
</dbReference>
<feature type="transmembrane region" description="Helical" evidence="15">
    <location>
        <begin position="232"/>
        <end position="254"/>
    </location>
</feature>
<dbReference type="AlphaFoldDB" id="A0AAD9DUM1"/>
<keyword evidence="7 13" id="KW-0297">G-protein coupled receptor</keyword>
<feature type="transmembrane region" description="Helical" evidence="15">
    <location>
        <begin position="75"/>
        <end position="95"/>
    </location>
</feature>
<feature type="compositionally biased region" description="Basic residues" evidence="14">
    <location>
        <begin position="1"/>
        <end position="11"/>
    </location>
</feature>
<feature type="transmembrane region" description="Helical" evidence="15">
    <location>
        <begin position="275"/>
        <end position="299"/>
    </location>
</feature>
<feature type="transmembrane region" description="Helical" evidence="15">
    <location>
        <begin position="319"/>
        <end position="339"/>
    </location>
</feature>
<keyword evidence="6 15" id="KW-1133">Transmembrane helix</keyword>
<keyword evidence="9" id="KW-1015">Disulfide bond</keyword>
<protein>
    <recommendedName>
        <fullName evidence="16">G-protein coupled receptors family 1 profile domain-containing protein</fullName>
    </recommendedName>
</protein>
<feature type="transmembrane region" description="Helical" evidence="15">
    <location>
        <begin position="184"/>
        <end position="207"/>
    </location>
</feature>
<dbReference type="GO" id="GO:0060326">
    <property type="term" value="P:cell chemotaxis"/>
    <property type="evidence" value="ECO:0007669"/>
    <property type="project" value="TreeGrafter"/>
</dbReference>
<evidence type="ECO:0000256" key="14">
    <source>
        <dbReference type="SAM" id="MobiDB-lite"/>
    </source>
</evidence>
<evidence type="ECO:0000256" key="15">
    <source>
        <dbReference type="SAM" id="Phobius"/>
    </source>
</evidence>
<evidence type="ECO:0000259" key="16">
    <source>
        <dbReference type="PROSITE" id="PS50262"/>
    </source>
</evidence>
<evidence type="ECO:0000256" key="5">
    <source>
        <dbReference type="ARBA" id="ARBA00022753"/>
    </source>
</evidence>
<keyword evidence="8 15" id="KW-0472">Membrane</keyword>
<keyword evidence="11" id="KW-0325">Glycoprotein</keyword>
<dbReference type="Pfam" id="PF00001">
    <property type="entry name" value="7tm_1"/>
    <property type="match status" value="1"/>
</dbReference>
<gene>
    <name evidence="17" type="ORF">P4O66_001293</name>
</gene>
<keyword evidence="3" id="KW-1003">Cell membrane</keyword>
<feature type="region of interest" description="Disordered" evidence="14">
    <location>
        <begin position="1"/>
        <end position="21"/>
    </location>
</feature>
<evidence type="ECO:0000256" key="9">
    <source>
        <dbReference type="ARBA" id="ARBA00023157"/>
    </source>
</evidence>
<dbReference type="CDD" id="cd14984">
    <property type="entry name" value="7tmA_Chemokine_R"/>
    <property type="match status" value="1"/>
</dbReference>
<dbReference type="Gene3D" id="1.20.1070.10">
    <property type="entry name" value="Rhodopsin 7-helix transmembrane proteins"/>
    <property type="match status" value="1"/>
</dbReference>
<dbReference type="PRINTS" id="PR00645">
    <property type="entry name" value="CXCCHMKINER4"/>
</dbReference>
<reference evidence="17" key="1">
    <citation type="submission" date="2023-03" db="EMBL/GenBank/DDBJ databases">
        <title>Electrophorus voltai genome.</title>
        <authorList>
            <person name="Bian C."/>
        </authorList>
    </citation>
    <scope>NUCLEOTIDE SEQUENCE</scope>
    <source>
        <strain evidence="17">CB-2022</strain>
        <tissue evidence="17">Muscle</tissue>
    </source>
</reference>
<dbReference type="GO" id="GO:0019722">
    <property type="term" value="P:calcium-mediated signaling"/>
    <property type="evidence" value="ECO:0007669"/>
    <property type="project" value="TreeGrafter"/>
</dbReference>
<dbReference type="InterPro" id="IPR001277">
    <property type="entry name" value="CXCR4/ACKR2"/>
</dbReference>
<dbReference type="GO" id="GO:0019957">
    <property type="term" value="F:C-C chemokine binding"/>
    <property type="evidence" value="ECO:0007669"/>
    <property type="project" value="TreeGrafter"/>
</dbReference>
<organism evidence="17 18">
    <name type="scientific">Electrophorus voltai</name>
    <dbReference type="NCBI Taxonomy" id="2609070"/>
    <lineage>
        <taxon>Eukaryota</taxon>
        <taxon>Metazoa</taxon>
        <taxon>Chordata</taxon>
        <taxon>Craniata</taxon>
        <taxon>Vertebrata</taxon>
        <taxon>Euteleostomi</taxon>
        <taxon>Actinopterygii</taxon>
        <taxon>Neopterygii</taxon>
        <taxon>Teleostei</taxon>
        <taxon>Ostariophysi</taxon>
        <taxon>Gymnotiformes</taxon>
        <taxon>Gymnotoidei</taxon>
        <taxon>Gymnotidae</taxon>
        <taxon>Electrophorus</taxon>
    </lineage>
</organism>
<dbReference type="PROSITE" id="PS50262">
    <property type="entry name" value="G_PROTEIN_RECEP_F1_2"/>
    <property type="match status" value="1"/>
</dbReference>
<keyword evidence="10 13" id="KW-0675">Receptor</keyword>
<keyword evidence="18" id="KW-1185">Reference proteome</keyword>
<evidence type="ECO:0000256" key="10">
    <source>
        <dbReference type="ARBA" id="ARBA00023170"/>
    </source>
</evidence>
<proteinExistence type="inferred from homology"/>
<dbReference type="Proteomes" id="UP001239994">
    <property type="component" value="Unassembled WGS sequence"/>
</dbReference>
<evidence type="ECO:0000256" key="3">
    <source>
        <dbReference type="ARBA" id="ARBA00022475"/>
    </source>
</evidence>
<comment type="subcellular location">
    <subcellularLocation>
        <location evidence="2">Cell membrane</location>
        <topology evidence="2">Multi-pass membrane protein</topology>
    </subcellularLocation>
    <subcellularLocation>
        <location evidence="1">Early endosome</location>
    </subcellularLocation>
</comment>
<comment type="caution">
    <text evidence="17">The sequence shown here is derived from an EMBL/GenBank/DDBJ whole genome shotgun (WGS) entry which is preliminary data.</text>
</comment>
<dbReference type="PROSITE" id="PS00237">
    <property type="entry name" value="G_PROTEIN_RECEP_F1_1"/>
    <property type="match status" value="1"/>
</dbReference>
<dbReference type="GO" id="GO:0016493">
    <property type="term" value="F:C-C chemokine receptor activity"/>
    <property type="evidence" value="ECO:0007669"/>
    <property type="project" value="TreeGrafter"/>
</dbReference>
<evidence type="ECO:0000256" key="13">
    <source>
        <dbReference type="RuleBase" id="RU000688"/>
    </source>
</evidence>
<dbReference type="InterPro" id="IPR017452">
    <property type="entry name" value="GPCR_Rhodpsn_7TM"/>
</dbReference>
<dbReference type="PANTHER" id="PTHR10489:SF686">
    <property type="entry name" value="C-C CHEMOKINE RECEPTOR TYPE 5"/>
    <property type="match status" value="1"/>
</dbReference>
<keyword evidence="12 13" id="KW-0807">Transducer</keyword>
<keyword evidence="5" id="KW-0967">Endosome</keyword>
<evidence type="ECO:0000256" key="2">
    <source>
        <dbReference type="ARBA" id="ARBA00004651"/>
    </source>
</evidence>
<dbReference type="InterPro" id="IPR000355">
    <property type="entry name" value="Chemokine_rcpt"/>
</dbReference>
<feature type="transmembrane region" description="Helical" evidence="15">
    <location>
        <begin position="146"/>
        <end position="164"/>
    </location>
</feature>
<dbReference type="GO" id="GO:0005769">
    <property type="term" value="C:early endosome"/>
    <property type="evidence" value="ECO:0007669"/>
    <property type="project" value="UniProtKB-SubCell"/>
</dbReference>
<comment type="similarity">
    <text evidence="13">Belongs to the G-protein coupled receptor 1 family.</text>
</comment>
<evidence type="ECO:0000313" key="17">
    <source>
        <dbReference type="EMBL" id="KAK1794566.1"/>
    </source>
</evidence>
<evidence type="ECO:0000256" key="6">
    <source>
        <dbReference type="ARBA" id="ARBA00022989"/>
    </source>
</evidence>
<sequence length="389" mass="44232">MGTDRPRKHQLSPRAYNKAAQGSFNSTRQLCDKLGIEEMSPTAETYADYYSDVAIPQPCNNANVRDFSSVFIPTLYSIVFIVGSVGNGLVVCVLAKYHKRSNMTDVCLFNLALADLLFLASLPFWAHYAAIAEWTFGSFMCSAVTGFFQLGFYGSIFFMILMTVDRYSVIVHAHTPFLTKHRSVNTGVSLAVVCWVISLGASMPSIIFSRVKNESSGQTCKEEYPEGTYWRFFGYLQLNILGLILPLSVMVFCYSRIIPTLITMRSQKKHKAIKLILALILVFFCFWTPYNVIIFMQFLHHVGYMASCEWQQTLSMSMQWVETLGFCHCCLNPIIYAFVGQKFRTLVVKMLKQWFPLCFSKCRTLASELSERRSSTYSRSSEMSTTKIV</sequence>
<dbReference type="SUPFAM" id="SSF81321">
    <property type="entry name" value="Family A G protein-coupled receptor-like"/>
    <property type="match status" value="1"/>
</dbReference>
<dbReference type="GO" id="GO:0007204">
    <property type="term" value="P:positive regulation of cytosolic calcium ion concentration"/>
    <property type="evidence" value="ECO:0007669"/>
    <property type="project" value="TreeGrafter"/>
</dbReference>
<evidence type="ECO:0000256" key="8">
    <source>
        <dbReference type="ARBA" id="ARBA00023136"/>
    </source>
</evidence>
<dbReference type="InterPro" id="IPR050119">
    <property type="entry name" value="CCR1-9-like"/>
</dbReference>
<dbReference type="GO" id="GO:0006955">
    <property type="term" value="P:immune response"/>
    <property type="evidence" value="ECO:0007669"/>
    <property type="project" value="TreeGrafter"/>
</dbReference>
<dbReference type="PANTHER" id="PTHR10489">
    <property type="entry name" value="CELL ADHESION MOLECULE"/>
    <property type="match status" value="1"/>
</dbReference>
<dbReference type="GO" id="GO:0009897">
    <property type="term" value="C:external side of plasma membrane"/>
    <property type="evidence" value="ECO:0007669"/>
    <property type="project" value="TreeGrafter"/>
</dbReference>
<evidence type="ECO:0000313" key="18">
    <source>
        <dbReference type="Proteomes" id="UP001239994"/>
    </source>
</evidence>
<dbReference type="InterPro" id="IPR000276">
    <property type="entry name" value="GPCR_Rhodpsn"/>
</dbReference>
<evidence type="ECO:0000256" key="4">
    <source>
        <dbReference type="ARBA" id="ARBA00022692"/>
    </source>
</evidence>
<dbReference type="PRINTS" id="PR00237">
    <property type="entry name" value="GPCRRHODOPSN"/>
</dbReference>
<keyword evidence="4 13" id="KW-0812">Transmembrane</keyword>
<evidence type="ECO:0000256" key="1">
    <source>
        <dbReference type="ARBA" id="ARBA00004412"/>
    </source>
</evidence>
<evidence type="ECO:0000256" key="11">
    <source>
        <dbReference type="ARBA" id="ARBA00023180"/>
    </source>
</evidence>
<dbReference type="PRINTS" id="PR00657">
    <property type="entry name" value="CCCHEMOKINER"/>
</dbReference>
<feature type="domain" description="G-protein coupled receptors family 1 profile" evidence="16">
    <location>
        <begin position="86"/>
        <end position="336"/>
    </location>
</feature>